<gene>
    <name evidence="2" type="ORF">HZF10_05935</name>
</gene>
<dbReference type="InterPro" id="IPR029058">
    <property type="entry name" value="AB_hydrolase_fold"/>
</dbReference>
<dbReference type="Gene3D" id="3.40.50.1820">
    <property type="entry name" value="alpha/beta hydrolase"/>
    <property type="match status" value="1"/>
</dbReference>
<accession>A0A7Y8Y231</accession>
<keyword evidence="1" id="KW-0732">Signal</keyword>
<proteinExistence type="predicted"/>
<evidence type="ECO:0000256" key="1">
    <source>
        <dbReference type="SAM" id="SignalP"/>
    </source>
</evidence>
<comment type="caution">
    <text evidence="2">The sequence shown here is derived from an EMBL/GenBank/DDBJ whole genome shotgun (WGS) entry which is preliminary data.</text>
</comment>
<evidence type="ECO:0000313" key="2">
    <source>
        <dbReference type="EMBL" id="NYA70453.1"/>
    </source>
</evidence>
<dbReference type="RefSeq" id="WP_176005262.1">
    <property type="nucleotide sequence ID" value="NZ_JABWMI010000006.1"/>
</dbReference>
<sequence>MNTLKMKSLHIARNLFTVVLFLQFAHVSAQGKSKTTVKTDESIRPFKVAVSDADLNDLRSRLKATKWLAKEHVSTETKY</sequence>
<dbReference type="Proteomes" id="UP000535020">
    <property type="component" value="Unassembled WGS sequence"/>
</dbReference>
<dbReference type="AlphaFoldDB" id="A0A7Y8Y231"/>
<evidence type="ECO:0000313" key="3">
    <source>
        <dbReference type="Proteomes" id="UP000535020"/>
    </source>
</evidence>
<reference evidence="2 3" key="1">
    <citation type="submission" date="2020-07" db="EMBL/GenBank/DDBJ databases">
        <authorList>
            <person name="Sun Q."/>
        </authorList>
    </citation>
    <scope>NUCLEOTIDE SEQUENCE [LARGE SCALE GENOMIC DNA]</scope>
    <source>
        <strain evidence="2 3">MAH-1</strain>
    </source>
</reference>
<name>A0A7Y8Y231_9FLAO</name>
<keyword evidence="3" id="KW-1185">Reference proteome</keyword>
<feature type="chain" id="PRO_5031401222" evidence="1">
    <location>
        <begin position="30"/>
        <end position="79"/>
    </location>
</feature>
<dbReference type="SUPFAM" id="SSF53474">
    <property type="entry name" value="alpha/beta-Hydrolases"/>
    <property type="match status" value="1"/>
</dbReference>
<organism evidence="2 3">
    <name type="scientific">Flavobacterium agri</name>
    <dbReference type="NCBI Taxonomy" id="2743471"/>
    <lineage>
        <taxon>Bacteria</taxon>
        <taxon>Pseudomonadati</taxon>
        <taxon>Bacteroidota</taxon>
        <taxon>Flavobacteriia</taxon>
        <taxon>Flavobacteriales</taxon>
        <taxon>Flavobacteriaceae</taxon>
        <taxon>Flavobacterium</taxon>
    </lineage>
</organism>
<dbReference type="EMBL" id="JACBJI010000002">
    <property type="protein sequence ID" value="NYA70453.1"/>
    <property type="molecule type" value="Genomic_DNA"/>
</dbReference>
<feature type="signal peptide" evidence="1">
    <location>
        <begin position="1"/>
        <end position="29"/>
    </location>
</feature>
<protein>
    <submittedName>
        <fullName evidence="2">Uncharacterized protein</fullName>
    </submittedName>
</protein>